<gene>
    <name evidence="1" type="ORF">ECE50_005510</name>
</gene>
<dbReference type="InterPro" id="IPR021457">
    <property type="entry name" value="DUF3108"/>
</dbReference>
<dbReference type="SUPFAM" id="SSF117074">
    <property type="entry name" value="Hypothetical protein PA1324"/>
    <property type="match status" value="1"/>
</dbReference>
<accession>A0A3S1JIF9</accession>
<dbReference type="Proteomes" id="UP000281028">
    <property type="component" value="Unassembled WGS sequence"/>
</dbReference>
<dbReference type="Pfam" id="PF11306">
    <property type="entry name" value="DUF3108"/>
    <property type="match status" value="1"/>
</dbReference>
<dbReference type="EMBL" id="RIAR02000001">
    <property type="protein sequence ID" value="NSL86274.1"/>
    <property type="molecule type" value="Genomic_DNA"/>
</dbReference>
<evidence type="ECO:0000313" key="2">
    <source>
        <dbReference type="Proteomes" id="UP000281028"/>
    </source>
</evidence>
<reference evidence="1" key="1">
    <citation type="submission" date="2020-05" db="EMBL/GenBank/DDBJ databases">
        <title>Chitinophaga laudate sp. nov., isolated from a tropical peat swamp.</title>
        <authorList>
            <person name="Goh C.B.S."/>
            <person name="Lee M.S."/>
            <person name="Parimannan S."/>
            <person name="Pasbakhsh P."/>
            <person name="Yule C.M."/>
            <person name="Rajandas H."/>
            <person name="Loke S."/>
            <person name="Croft L."/>
            <person name="Tan J.B.L."/>
        </authorList>
    </citation>
    <scope>NUCLEOTIDE SEQUENCE</scope>
    <source>
        <strain evidence="1">Mgbs1</strain>
    </source>
</reference>
<sequence>MIHAITHKTGLLAVLLMLTGWCYAQTGKVSFDTKLLRNASCEMVCYAETGGGLTEISTFSYNTAIDNKTFAIYTTLVTVGGRDRWVDTSIVDAGSLKPVYRSSYNRKRNLVLRYGKEVTGYYLDNSNGEKTVVKDQVNATVLDDYAYPYLLGLLPLTSGYSTSLDVYSFKPENSSHVKQARVEEVKSNIYTSKLTGTHKVWQVSVLEESTGERYVYYLDKDTRRIWKVDIYNQGQHLVMLDKEIDFNPVKSSFDKVAVMKSLKNGSAVITGQVFARDNQNEGMLSGIAVLNINKKQFAREGTTIVLIPYTDYFKEWYKLNEASRKKGRSIPLSADVAACIATTTVYDDKGHFEFVNLMPGEYMLYTEFGYIHTSNRTEVVGYTDTYINGLFQGSRTNTVSTSYDSNAAASVKKIVSIDKEGEKVEVKLKKTL</sequence>
<dbReference type="OrthoDB" id="1297652at2"/>
<proteinExistence type="predicted"/>
<organism evidence="1 2">
    <name type="scientific">Chitinophaga solisilvae</name>
    <dbReference type="NCBI Taxonomy" id="1233460"/>
    <lineage>
        <taxon>Bacteria</taxon>
        <taxon>Pseudomonadati</taxon>
        <taxon>Bacteroidota</taxon>
        <taxon>Chitinophagia</taxon>
        <taxon>Chitinophagales</taxon>
        <taxon>Chitinophagaceae</taxon>
        <taxon>Chitinophaga</taxon>
    </lineage>
</organism>
<dbReference type="AlphaFoldDB" id="A0A3S1JIF9"/>
<evidence type="ECO:0000313" key="1">
    <source>
        <dbReference type="EMBL" id="NSL86274.1"/>
    </source>
</evidence>
<name>A0A3S1JIF9_9BACT</name>
<keyword evidence="2" id="KW-1185">Reference proteome</keyword>
<protein>
    <submittedName>
        <fullName evidence="1">Uncharacterized protein</fullName>
    </submittedName>
</protein>
<comment type="caution">
    <text evidence="1">The sequence shown here is derived from an EMBL/GenBank/DDBJ whole genome shotgun (WGS) entry which is preliminary data.</text>
</comment>